<proteinExistence type="predicted"/>
<name>A0A8J1T6T2_OWEFU</name>
<dbReference type="InterPro" id="IPR036036">
    <property type="entry name" value="SOCS_box-like_dom_sf"/>
</dbReference>
<dbReference type="SMART" id="SM00969">
    <property type="entry name" value="SOCS_box"/>
    <property type="match status" value="1"/>
</dbReference>
<keyword evidence="2" id="KW-0040">ANK repeat</keyword>
<dbReference type="AlphaFoldDB" id="A0A8J1T6T2"/>
<dbReference type="InterPro" id="IPR001496">
    <property type="entry name" value="SOCS_box"/>
</dbReference>
<keyword evidence="1" id="KW-0677">Repeat</keyword>
<evidence type="ECO:0000256" key="2">
    <source>
        <dbReference type="ARBA" id="ARBA00023043"/>
    </source>
</evidence>
<dbReference type="InterPro" id="IPR036770">
    <property type="entry name" value="Ankyrin_rpt-contain_sf"/>
</dbReference>
<evidence type="ECO:0000256" key="1">
    <source>
        <dbReference type="ARBA" id="ARBA00022737"/>
    </source>
</evidence>
<keyword evidence="4" id="KW-1185">Reference proteome</keyword>
<dbReference type="PANTHER" id="PTHR24171:SF9">
    <property type="entry name" value="ANKYRIN REPEAT DOMAIN-CONTAINING PROTEIN 39"/>
    <property type="match status" value="1"/>
</dbReference>
<dbReference type="InterPro" id="IPR002110">
    <property type="entry name" value="Ankyrin_rpt"/>
</dbReference>
<dbReference type="OrthoDB" id="194358at2759"/>
<dbReference type="EMBL" id="CAIIXF020000005">
    <property type="protein sequence ID" value="CAH1783984.1"/>
    <property type="molecule type" value="Genomic_DNA"/>
</dbReference>
<protein>
    <submittedName>
        <fullName evidence="3">Uncharacterized protein</fullName>
    </submittedName>
</protein>
<dbReference type="PROSITE" id="PS50225">
    <property type="entry name" value="SOCS"/>
    <property type="match status" value="1"/>
</dbReference>
<accession>A0A8J1T6T2</accession>
<dbReference type="PROSITE" id="PS50297">
    <property type="entry name" value="ANK_REP_REGION"/>
    <property type="match status" value="2"/>
</dbReference>
<organism evidence="3 4">
    <name type="scientific">Owenia fusiformis</name>
    <name type="common">Polychaete worm</name>
    <dbReference type="NCBI Taxonomy" id="6347"/>
    <lineage>
        <taxon>Eukaryota</taxon>
        <taxon>Metazoa</taxon>
        <taxon>Spiralia</taxon>
        <taxon>Lophotrochozoa</taxon>
        <taxon>Annelida</taxon>
        <taxon>Polychaeta</taxon>
        <taxon>Sedentaria</taxon>
        <taxon>Canalipalpata</taxon>
        <taxon>Sabellida</taxon>
        <taxon>Oweniida</taxon>
        <taxon>Oweniidae</taxon>
        <taxon>Owenia</taxon>
    </lineage>
</organism>
<sequence>MLFLRSCCCLKGEPECPRLGIDFGLETSLISSKSSKRSRKQNGFLSIEMPHKVRELHCAVMSNDREKIRMLISQGVDINYPWSNPSNPSVKDGCTPLLCAVSLNHGEIVELLISAGAYINKCDRNGCTPIFKAAFHGRPNLIERLARSGADVNLADNSGRTPLYICVHNAIVHSCNGAVMKLVGRGAIIDKCDHSGRAPLHVAAHWKLSTLIELLFRSGEKREYIINMIDNSGRTPLYMCMSSLSTTLYKEDLKHQLPCAALLYKNGADMLNLTEWIKLKGDGIPNDIISSDSEFSKWYKSQANSPLSLKNLCRKAIQKRLKDKGSLVVLVRSLPLPPVLTQYVSRKLFHRHTTRSMFNRHITRT</sequence>
<dbReference type="Proteomes" id="UP000749559">
    <property type="component" value="Unassembled WGS sequence"/>
</dbReference>
<dbReference type="PROSITE" id="PS50088">
    <property type="entry name" value="ANK_REPEAT"/>
    <property type="match status" value="2"/>
</dbReference>
<dbReference type="SMART" id="SM00248">
    <property type="entry name" value="ANK"/>
    <property type="match status" value="6"/>
</dbReference>
<dbReference type="Pfam" id="PF12796">
    <property type="entry name" value="Ank_2"/>
    <property type="match status" value="1"/>
</dbReference>
<comment type="caution">
    <text evidence="3">The sequence shown here is derived from an EMBL/GenBank/DDBJ whole genome shotgun (WGS) entry which is preliminary data.</text>
</comment>
<dbReference type="GO" id="GO:0035556">
    <property type="term" value="P:intracellular signal transduction"/>
    <property type="evidence" value="ECO:0007669"/>
    <property type="project" value="InterPro"/>
</dbReference>
<dbReference type="Pfam" id="PF00023">
    <property type="entry name" value="Ank"/>
    <property type="match status" value="1"/>
</dbReference>
<dbReference type="SUPFAM" id="SSF158235">
    <property type="entry name" value="SOCS box-like"/>
    <property type="match status" value="1"/>
</dbReference>
<dbReference type="PANTHER" id="PTHR24171">
    <property type="entry name" value="ANKYRIN REPEAT DOMAIN-CONTAINING PROTEIN 39-RELATED"/>
    <property type="match status" value="1"/>
</dbReference>
<evidence type="ECO:0000313" key="3">
    <source>
        <dbReference type="EMBL" id="CAH1783984.1"/>
    </source>
</evidence>
<dbReference type="Gene3D" id="1.25.40.20">
    <property type="entry name" value="Ankyrin repeat-containing domain"/>
    <property type="match status" value="3"/>
</dbReference>
<dbReference type="SUPFAM" id="SSF48403">
    <property type="entry name" value="Ankyrin repeat"/>
    <property type="match status" value="1"/>
</dbReference>
<reference evidence="3" key="1">
    <citation type="submission" date="2022-03" db="EMBL/GenBank/DDBJ databases">
        <authorList>
            <person name="Martin C."/>
        </authorList>
    </citation>
    <scope>NUCLEOTIDE SEQUENCE</scope>
</reference>
<dbReference type="Pfam" id="PF07525">
    <property type="entry name" value="SOCS_box"/>
    <property type="match status" value="1"/>
</dbReference>
<evidence type="ECO:0000313" key="4">
    <source>
        <dbReference type="Proteomes" id="UP000749559"/>
    </source>
</evidence>
<gene>
    <name evidence="3" type="ORF">OFUS_LOCUS10251</name>
</gene>